<dbReference type="GO" id="GO:0016020">
    <property type="term" value="C:membrane"/>
    <property type="evidence" value="ECO:0007669"/>
    <property type="project" value="UniProtKB-SubCell"/>
</dbReference>
<proteinExistence type="predicted"/>
<keyword evidence="4 5" id="KW-0472">Membrane</keyword>
<keyword evidence="3 5" id="KW-1133">Transmembrane helix</keyword>
<evidence type="ECO:0000256" key="4">
    <source>
        <dbReference type="ARBA" id="ARBA00023136"/>
    </source>
</evidence>
<accession>A0A367Y788</accession>
<feature type="transmembrane region" description="Helical" evidence="5">
    <location>
        <begin position="69"/>
        <end position="101"/>
    </location>
</feature>
<evidence type="ECO:0000259" key="6">
    <source>
        <dbReference type="Pfam" id="PF13515"/>
    </source>
</evidence>
<dbReference type="InterPro" id="IPR049453">
    <property type="entry name" value="Memb_transporter_dom"/>
</dbReference>
<gene>
    <name evidence="7" type="ORF">DTO57_03675</name>
</gene>
<keyword evidence="2 5" id="KW-0812">Transmembrane</keyword>
<evidence type="ECO:0000256" key="3">
    <source>
        <dbReference type="ARBA" id="ARBA00022989"/>
    </source>
</evidence>
<dbReference type="OrthoDB" id="5176502at2"/>
<dbReference type="EMBL" id="QORO01000001">
    <property type="protein sequence ID" value="RCK61733.1"/>
    <property type="molecule type" value="Genomic_DNA"/>
</dbReference>
<organism evidence="7 8">
    <name type="scientific">Microbacterium sorbitolivorans</name>
    <dbReference type="NCBI Taxonomy" id="1867410"/>
    <lineage>
        <taxon>Bacteria</taxon>
        <taxon>Bacillati</taxon>
        <taxon>Actinomycetota</taxon>
        <taxon>Actinomycetes</taxon>
        <taxon>Micrococcales</taxon>
        <taxon>Microbacteriaceae</taxon>
        <taxon>Microbacterium</taxon>
    </lineage>
</organism>
<dbReference type="Proteomes" id="UP000253508">
    <property type="component" value="Unassembled WGS sequence"/>
</dbReference>
<keyword evidence="8" id="KW-1185">Reference proteome</keyword>
<evidence type="ECO:0000256" key="2">
    <source>
        <dbReference type="ARBA" id="ARBA00022692"/>
    </source>
</evidence>
<name>A0A367Y788_9MICO</name>
<dbReference type="RefSeq" id="WP_114116836.1">
    <property type="nucleotide sequence ID" value="NZ_BMHU01000001.1"/>
</dbReference>
<comment type="subcellular location">
    <subcellularLocation>
        <location evidence="1">Membrane</location>
        <topology evidence="1">Multi-pass membrane protein</topology>
    </subcellularLocation>
</comment>
<evidence type="ECO:0000313" key="7">
    <source>
        <dbReference type="EMBL" id="RCK61733.1"/>
    </source>
</evidence>
<reference evidence="7 8" key="1">
    <citation type="submission" date="2018-07" db="EMBL/GenBank/DDBJ databases">
        <title>Microbacterium endoborsara sp. nov., a novel actinobacterium isolated from Borszczowia aralocaspica.</title>
        <authorList>
            <person name="An D."/>
        </authorList>
    </citation>
    <scope>NUCLEOTIDE SEQUENCE [LARGE SCALE GENOMIC DNA]</scope>
    <source>
        <strain evidence="7 8">C1.15228</strain>
    </source>
</reference>
<evidence type="ECO:0000313" key="8">
    <source>
        <dbReference type="Proteomes" id="UP000253508"/>
    </source>
</evidence>
<dbReference type="AlphaFoldDB" id="A0A367Y788"/>
<evidence type="ECO:0000256" key="1">
    <source>
        <dbReference type="ARBA" id="ARBA00004141"/>
    </source>
</evidence>
<feature type="domain" description="Integral membrane bound transporter" evidence="6">
    <location>
        <begin position="28"/>
        <end position="150"/>
    </location>
</feature>
<comment type="caution">
    <text evidence="7">The sequence shown here is derived from an EMBL/GenBank/DDBJ whole genome shotgun (WGS) entry which is preliminary data.</text>
</comment>
<evidence type="ECO:0000256" key="5">
    <source>
        <dbReference type="SAM" id="Phobius"/>
    </source>
</evidence>
<dbReference type="Pfam" id="PF13515">
    <property type="entry name" value="FUSC_2"/>
    <property type="match status" value="1"/>
</dbReference>
<sequence>MKVMAAVRAQRRSPLLHIVKSTVATLAAWLVAEILIPSGPPPVFAAIAALLVVQPSLNQSLSKGIERSIGVLVGVIIASMLALVLGTSSWVVLLAIVIALIGSWAIKMTPATTNQVGISALLVIALGADTPDYALMRVLETALGAAIGFSVNLALVPPIAVAPAHAKLDSLGAEIAATMDRLAGALEAPQTPAQREELLLTARLLRPMRDQTELAIDAAADSLALNPRSRRHRGELTEVRALLTRFSPVVTQVLGMTRAFYDRYDDDVYRESAVIGIAEQLRRAAHDVRLALRQTGTAAEPAETTTLPALTRPYTIAAPTGDHWILIGALLEDLRRIHEELVEA</sequence>
<protein>
    <submittedName>
        <fullName evidence="7">FUSC family protein</fullName>
    </submittedName>
</protein>